<dbReference type="InterPro" id="IPR036388">
    <property type="entry name" value="WH-like_DNA-bd_sf"/>
</dbReference>
<dbReference type="Pfam" id="PF01022">
    <property type="entry name" value="HTH_5"/>
    <property type="match status" value="1"/>
</dbReference>
<dbReference type="STRING" id="716816.BST96_03010"/>
<dbReference type="Gene3D" id="3.40.50.150">
    <property type="entry name" value="Vaccinia Virus protein VP39"/>
    <property type="match status" value="1"/>
</dbReference>
<dbReference type="InterPro" id="IPR025714">
    <property type="entry name" value="Methyltranfer_dom"/>
</dbReference>
<dbReference type="PROSITE" id="PS50987">
    <property type="entry name" value="HTH_ARSR_2"/>
    <property type="match status" value="1"/>
</dbReference>
<gene>
    <name evidence="2" type="ORF">BST96_03010</name>
</gene>
<dbReference type="AlphaFoldDB" id="A0A1X9N7S3"/>
<dbReference type="Pfam" id="PF13847">
    <property type="entry name" value="Methyltransf_31"/>
    <property type="match status" value="1"/>
</dbReference>
<dbReference type="SMART" id="SM00418">
    <property type="entry name" value="HTH_ARSR"/>
    <property type="match status" value="1"/>
</dbReference>
<organism evidence="2 3">
    <name type="scientific">Oceanicoccus sagamiensis</name>
    <dbReference type="NCBI Taxonomy" id="716816"/>
    <lineage>
        <taxon>Bacteria</taxon>
        <taxon>Pseudomonadati</taxon>
        <taxon>Pseudomonadota</taxon>
        <taxon>Gammaproteobacteria</taxon>
        <taxon>Cellvibrionales</taxon>
        <taxon>Spongiibacteraceae</taxon>
        <taxon>Oceanicoccus</taxon>
    </lineage>
</organism>
<reference evidence="2 3" key="1">
    <citation type="submission" date="2016-11" db="EMBL/GenBank/DDBJ databases">
        <title>Trade-off between light-utilization and light-protection in marine flavobacteria.</title>
        <authorList>
            <person name="Kumagai Y."/>
        </authorList>
    </citation>
    <scope>NUCLEOTIDE SEQUENCE [LARGE SCALE GENOMIC DNA]</scope>
    <source>
        <strain evidence="2 3">NBRC 107125</strain>
    </source>
</reference>
<proteinExistence type="predicted"/>
<keyword evidence="3" id="KW-1185">Reference proteome</keyword>
<evidence type="ECO:0000313" key="3">
    <source>
        <dbReference type="Proteomes" id="UP000193450"/>
    </source>
</evidence>
<dbReference type="InterPro" id="IPR029063">
    <property type="entry name" value="SAM-dependent_MTases_sf"/>
</dbReference>
<dbReference type="CDD" id="cd02440">
    <property type="entry name" value="AdoMet_MTases"/>
    <property type="match status" value="1"/>
</dbReference>
<dbReference type="RefSeq" id="WP_085757265.1">
    <property type="nucleotide sequence ID" value="NZ_CP019343.1"/>
</dbReference>
<feature type="domain" description="HTH arsR-type" evidence="1">
    <location>
        <begin position="13"/>
        <end position="107"/>
    </location>
</feature>
<dbReference type="SUPFAM" id="SSF53335">
    <property type="entry name" value="S-adenosyl-L-methionine-dependent methyltransferases"/>
    <property type="match status" value="1"/>
</dbReference>
<evidence type="ECO:0000313" key="2">
    <source>
        <dbReference type="EMBL" id="ARN73164.1"/>
    </source>
</evidence>
<dbReference type="CDD" id="cd00090">
    <property type="entry name" value="HTH_ARSR"/>
    <property type="match status" value="1"/>
</dbReference>
<dbReference type="PRINTS" id="PR00778">
    <property type="entry name" value="HTHARSR"/>
</dbReference>
<dbReference type="SUPFAM" id="SSF46785">
    <property type="entry name" value="Winged helix' DNA-binding domain"/>
    <property type="match status" value="1"/>
</dbReference>
<dbReference type="InterPro" id="IPR011991">
    <property type="entry name" value="ArsR-like_HTH"/>
</dbReference>
<dbReference type="Proteomes" id="UP000193450">
    <property type="component" value="Chromosome"/>
</dbReference>
<dbReference type="Gene3D" id="1.10.10.10">
    <property type="entry name" value="Winged helix-like DNA-binding domain superfamily/Winged helix DNA-binding domain"/>
    <property type="match status" value="1"/>
</dbReference>
<dbReference type="NCBIfam" id="NF033788">
    <property type="entry name" value="HTH_metalloreg"/>
    <property type="match status" value="1"/>
</dbReference>
<sequence length="334" mass="37742">MSKTDKTETPLPKSTESFEALLSLFKASSDQMRVKVLHLLNKDSYGVLELCNLFDCKQPTMSHHLKTLSKAGLVSSRREGSSIYYQRVRRPADDEFEQLQQSIFAAIDKLPVPPPQAARIELIKQDRAEDSRRFFTENFEKISQQQAHVASYDLYSQSTLELIEKYTHSFAAGAKVLEIGPGDGDFLTKLSPLFKEVYALDNAKPMLEAAQSTVAEHKLSNIHFIEGDTQSKQLEEVEVDVAVTNMVLHHIPSPAKTFVDVAKHLPVNGQFFISELCNHNQDWVKESVGDLWMGFDPDDISQWAKEAGFSVGDSIYLTQRNGFRIQIRQFIKTA</sequence>
<dbReference type="InterPro" id="IPR036390">
    <property type="entry name" value="WH_DNA-bd_sf"/>
</dbReference>
<dbReference type="PANTHER" id="PTHR43861">
    <property type="entry name" value="TRANS-ACONITATE 2-METHYLTRANSFERASE-RELATED"/>
    <property type="match status" value="1"/>
</dbReference>
<evidence type="ECO:0000259" key="1">
    <source>
        <dbReference type="PROSITE" id="PS50987"/>
    </source>
</evidence>
<dbReference type="OrthoDB" id="5297460at2"/>
<name>A0A1X9N7S3_9GAMM</name>
<dbReference type="KEGG" id="osg:BST96_03010"/>
<dbReference type="GO" id="GO:0003700">
    <property type="term" value="F:DNA-binding transcription factor activity"/>
    <property type="evidence" value="ECO:0007669"/>
    <property type="project" value="InterPro"/>
</dbReference>
<accession>A0A1X9N7S3</accession>
<dbReference type="InterPro" id="IPR001845">
    <property type="entry name" value="HTH_ArsR_DNA-bd_dom"/>
</dbReference>
<protein>
    <recommendedName>
        <fullName evidence="1">HTH arsR-type domain-containing protein</fullName>
    </recommendedName>
</protein>
<dbReference type="EMBL" id="CP019343">
    <property type="protein sequence ID" value="ARN73164.1"/>
    <property type="molecule type" value="Genomic_DNA"/>
</dbReference>